<feature type="region of interest" description="Disordered" evidence="1">
    <location>
        <begin position="1"/>
        <end position="23"/>
    </location>
</feature>
<dbReference type="AlphaFoldDB" id="A0A8H7XWB1"/>
<dbReference type="OrthoDB" id="3058840at2759"/>
<evidence type="ECO:0000256" key="1">
    <source>
        <dbReference type="SAM" id="MobiDB-lite"/>
    </source>
</evidence>
<feature type="region of interest" description="Disordered" evidence="1">
    <location>
        <begin position="258"/>
        <end position="279"/>
    </location>
</feature>
<sequence>MNPETRTYRFPKPQYSGKNGFLSQFTDPAQITDKNEEEAIEKHRQFEFFLEHQKREVPDLETMAAELNRKDDAASLKKQIDDLQVLHENDLQRLYDFNVNEYLESIQSQHTSRDYTAQRPEVYEAERAAIDELFDMERRGLQIKWEDRYQQLHYAHLSEVLALTAEKKRIEEAEEKARQEEARAFPLTAADYNRKAPDMKLRVALFLTADKNRQERYLDEHGWAWRQVQPLCDVFKKDMQFAANVRALVINNAMAPKPAAPVAQKYTPTTDPRKRPPAA</sequence>
<proteinExistence type="predicted"/>
<name>A0A8H7XWB1_PSICU</name>
<gene>
    <name evidence="2" type="ORF">JR316_008948</name>
</gene>
<dbReference type="EMBL" id="JAFIQS010000008">
    <property type="protein sequence ID" value="KAG5166858.1"/>
    <property type="molecule type" value="Genomic_DNA"/>
</dbReference>
<organism evidence="2">
    <name type="scientific">Psilocybe cubensis</name>
    <name type="common">Psychedelic mushroom</name>
    <name type="synonym">Stropharia cubensis</name>
    <dbReference type="NCBI Taxonomy" id="181762"/>
    <lineage>
        <taxon>Eukaryota</taxon>
        <taxon>Fungi</taxon>
        <taxon>Dikarya</taxon>
        <taxon>Basidiomycota</taxon>
        <taxon>Agaricomycotina</taxon>
        <taxon>Agaricomycetes</taxon>
        <taxon>Agaricomycetidae</taxon>
        <taxon>Agaricales</taxon>
        <taxon>Agaricineae</taxon>
        <taxon>Strophariaceae</taxon>
        <taxon>Psilocybe</taxon>
    </lineage>
</organism>
<accession>A0A8H7XWB1</accession>
<protein>
    <submittedName>
        <fullName evidence="2">Uncharacterized protein</fullName>
    </submittedName>
</protein>
<reference evidence="2" key="1">
    <citation type="submission" date="2021-02" db="EMBL/GenBank/DDBJ databases">
        <title>Psilocybe cubensis genome.</title>
        <authorList>
            <person name="Mckernan K.J."/>
            <person name="Crawford S."/>
            <person name="Trippe A."/>
            <person name="Kane L.T."/>
            <person name="Mclaughlin S."/>
        </authorList>
    </citation>
    <scope>NUCLEOTIDE SEQUENCE [LARGE SCALE GENOMIC DNA]</scope>
    <source>
        <strain evidence="2">MGC-MH-2018</strain>
    </source>
</reference>
<evidence type="ECO:0000313" key="2">
    <source>
        <dbReference type="EMBL" id="KAG5166858.1"/>
    </source>
</evidence>
<comment type="caution">
    <text evidence="2">The sequence shown here is derived from an EMBL/GenBank/DDBJ whole genome shotgun (WGS) entry which is preliminary data.</text>
</comment>